<comment type="caution">
    <text evidence="1">The sequence shown here is derived from an EMBL/GenBank/DDBJ whole genome shotgun (WGS) entry which is preliminary data.</text>
</comment>
<organism evidence="1 2">
    <name type="scientific">Clostridium tanneri</name>
    <dbReference type="NCBI Taxonomy" id="3037988"/>
    <lineage>
        <taxon>Bacteria</taxon>
        <taxon>Bacillati</taxon>
        <taxon>Bacillota</taxon>
        <taxon>Clostridia</taxon>
        <taxon>Eubacteriales</taxon>
        <taxon>Clostridiaceae</taxon>
        <taxon>Clostridium</taxon>
    </lineage>
</organism>
<gene>
    <name evidence="1" type="ORF">P8V03_09845</name>
</gene>
<dbReference type="RefSeq" id="WP_318798036.1">
    <property type="nucleotide sequence ID" value="NZ_JARUJP010000009.1"/>
</dbReference>
<evidence type="ECO:0008006" key="3">
    <source>
        <dbReference type="Google" id="ProtNLM"/>
    </source>
</evidence>
<accession>A0ABU4JU16</accession>
<dbReference type="EMBL" id="JARUJP010000009">
    <property type="protein sequence ID" value="MDW8801456.1"/>
    <property type="molecule type" value="Genomic_DNA"/>
</dbReference>
<protein>
    <recommendedName>
        <fullName evidence="3">DUF960 domain-containing protein</fullName>
    </recommendedName>
</protein>
<name>A0ABU4JU16_9CLOT</name>
<reference evidence="1 2" key="1">
    <citation type="submission" date="2023-04" db="EMBL/GenBank/DDBJ databases">
        <title>Clostridium tannerae sp. nov., isolated from the fecal material of an alpaca.</title>
        <authorList>
            <person name="Miller S."/>
            <person name="Hendry M."/>
            <person name="King J."/>
            <person name="Sankaranarayanan K."/>
            <person name="Lawson P.A."/>
        </authorList>
    </citation>
    <scope>NUCLEOTIDE SEQUENCE [LARGE SCALE GENOMIC DNA]</scope>
    <source>
        <strain evidence="1 2">A1-XYC3</strain>
    </source>
</reference>
<evidence type="ECO:0000313" key="2">
    <source>
        <dbReference type="Proteomes" id="UP001281656"/>
    </source>
</evidence>
<dbReference type="Proteomes" id="UP001281656">
    <property type="component" value="Unassembled WGS sequence"/>
</dbReference>
<keyword evidence="2" id="KW-1185">Reference proteome</keyword>
<sequence length="106" mass="12782">MDIIRLKNWILDRNIEKISVSSFWKTFEVYRSESEEEFFKIFRDFNRSELIVKIQSVSLKLGNWPECDYNHIVVTIPIIYKNKNLGNYDLLFSLDGEIDDDYFVIF</sequence>
<evidence type="ECO:0000313" key="1">
    <source>
        <dbReference type="EMBL" id="MDW8801456.1"/>
    </source>
</evidence>
<proteinExistence type="predicted"/>